<dbReference type="EMBL" id="DVGD01000022">
    <property type="protein sequence ID" value="HIR08928.1"/>
    <property type="molecule type" value="Genomic_DNA"/>
</dbReference>
<name>A0A9D1A8C6_9FIRM</name>
<feature type="transmembrane region" description="Helical" evidence="6">
    <location>
        <begin position="217"/>
        <end position="242"/>
    </location>
</feature>
<dbReference type="GO" id="GO:0005886">
    <property type="term" value="C:plasma membrane"/>
    <property type="evidence" value="ECO:0007669"/>
    <property type="project" value="UniProtKB-SubCell"/>
</dbReference>
<organism evidence="7 8">
    <name type="scientific">Candidatus Avoscillospira stercoripullorum</name>
    <dbReference type="NCBI Taxonomy" id="2840709"/>
    <lineage>
        <taxon>Bacteria</taxon>
        <taxon>Bacillati</taxon>
        <taxon>Bacillota</taxon>
        <taxon>Clostridia</taxon>
        <taxon>Eubacteriales</taxon>
        <taxon>Oscillospiraceae</taxon>
        <taxon>Oscillospiraceae incertae sedis</taxon>
        <taxon>Candidatus Avoscillospira</taxon>
    </lineage>
</organism>
<proteinExistence type="predicted"/>
<gene>
    <name evidence="7" type="ORF">IAA70_00840</name>
</gene>
<dbReference type="CDD" id="cd06581">
    <property type="entry name" value="TM_PBP1_LivM_like"/>
    <property type="match status" value="1"/>
</dbReference>
<feature type="transmembrane region" description="Helical" evidence="6">
    <location>
        <begin position="88"/>
        <end position="113"/>
    </location>
</feature>
<evidence type="ECO:0000313" key="7">
    <source>
        <dbReference type="EMBL" id="HIR08928.1"/>
    </source>
</evidence>
<feature type="transmembrane region" description="Helical" evidence="6">
    <location>
        <begin position="12"/>
        <end position="30"/>
    </location>
</feature>
<accession>A0A9D1A8C6</accession>
<keyword evidence="3 6" id="KW-0812">Transmembrane</keyword>
<dbReference type="Proteomes" id="UP000824258">
    <property type="component" value="Unassembled WGS sequence"/>
</dbReference>
<feature type="transmembrane region" description="Helical" evidence="6">
    <location>
        <begin position="36"/>
        <end position="55"/>
    </location>
</feature>
<evidence type="ECO:0000256" key="3">
    <source>
        <dbReference type="ARBA" id="ARBA00022692"/>
    </source>
</evidence>
<feature type="transmembrane region" description="Helical" evidence="6">
    <location>
        <begin position="62"/>
        <end position="82"/>
    </location>
</feature>
<reference evidence="7" key="2">
    <citation type="journal article" date="2021" name="PeerJ">
        <title>Extensive microbial diversity within the chicken gut microbiome revealed by metagenomics and culture.</title>
        <authorList>
            <person name="Gilroy R."/>
            <person name="Ravi A."/>
            <person name="Getino M."/>
            <person name="Pursley I."/>
            <person name="Horton D.L."/>
            <person name="Alikhan N.F."/>
            <person name="Baker D."/>
            <person name="Gharbi K."/>
            <person name="Hall N."/>
            <person name="Watson M."/>
            <person name="Adriaenssens E.M."/>
            <person name="Foster-Nyarko E."/>
            <person name="Jarju S."/>
            <person name="Secka A."/>
            <person name="Antonio M."/>
            <person name="Oren A."/>
            <person name="Chaudhuri R.R."/>
            <person name="La Ragione R."/>
            <person name="Hildebrand F."/>
            <person name="Pallen M.J."/>
        </authorList>
    </citation>
    <scope>NUCLEOTIDE SEQUENCE</scope>
    <source>
        <strain evidence="7">ChiHjej9B8-7071</strain>
    </source>
</reference>
<comment type="subcellular location">
    <subcellularLocation>
        <location evidence="1">Cell membrane</location>
        <topology evidence="1">Multi-pass membrane protein</topology>
    </subcellularLocation>
</comment>
<protein>
    <submittedName>
        <fullName evidence="7">Branched-chain amino acid ABC transporter permease</fullName>
    </submittedName>
</protein>
<evidence type="ECO:0000256" key="5">
    <source>
        <dbReference type="ARBA" id="ARBA00023136"/>
    </source>
</evidence>
<dbReference type="PANTHER" id="PTHR30482:SF10">
    <property type="entry name" value="HIGH-AFFINITY BRANCHED-CHAIN AMINO ACID TRANSPORT PROTEIN BRAE"/>
    <property type="match status" value="1"/>
</dbReference>
<sequence>MDIRAFVKKKPGLLIGLGVLIVAALLPQFFNKTYIQSILVMTVYIAGCSLAWSVLGGMVGQISLGHGAFAAIGAYIGTIFVADLNLSPWLAMIVAFFVVGTLMALLMTPCFGLKGTYFSLMTIAFGEAFRNIFTNWEYVGAGQGKMLPIVRSGEESLWMLAFRSKTGYFYVGLFLVVVFYLVVKYIDRSKLGYALKTIREDEGTAEAIGIKPIKFRILATFISTGMVAVMGVFYATYVRYISPELMLQSKSLEFVLPAVIGGISTVEGCVLGAAIIVPLSQFLNSQLGSQLPGSNLVIYSLILIVVVLFRPSGILGWWQERQQKRKIASERVNLNEPALAGKE</sequence>
<feature type="transmembrane region" description="Helical" evidence="6">
    <location>
        <begin position="167"/>
        <end position="186"/>
    </location>
</feature>
<evidence type="ECO:0000256" key="2">
    <source>
        <dbReference type="ARBA" id="ARBA00022475"/>
    </source>
</evidence>
<evidence type="ECO:0000256" key="1">
    <source>
        <dbReference type="ARBA" id="ARBA00004651"/>
    </source>
</evidence>
<dbReference type="Pfam" id="PF02653">
    <property type="entry name" value="BPD_transp_2"/>
    <property type="match status" value="1"/>
</dbReference>
<dbReference type="PANTHER" id="PTHR30482">
    <property type="entry name" value="HIGH-AFFINITY BRANCHED-CHAIN AMINO ACID TRANSPORT SYSTEM PERMEASE"/>
    <property type="match status" value="1"/>
</dbReference>
<evidence type="ECO:0000256" key="4">
    <source>
        <dbReference type="ARBA" id="ARBA00022989"/>
    </source>
</evidence>
<feature type="transmembrane region" description="Helical" evidence="6">
    <location>
        <begin position="254"/>
        <end position="276"/>
    </location>
</feature>
<feature type="transmembrane region" description="Helical" evidence="6">
    <location>
        <begin position="296"/>
        <end position="318"/>
    </location>
</feature>
<dbReference type="InterPro" id="IPR043428">
    <property type="entry name" value="LivM-like"/>
</dbReference>
<comment type="caution">
    <text evidence="7">The sequence shown here is derived from an EMBL/GenBank/DDBJ whole genome shotgun (WGS) entry which is preliminary data.</text>
</comment>
<dbReference type="GO" id="GO:0015658">
    <property type="term" value="F:branched-chain amino acid transmembrane transporter activity"/>
    <property type="evidence" value="ECO:0007669"/>
    <property type="project" value="InterPro"/>
</dbReference>
<reference evidence="7" key="1">
    <citation type="submission" date="2020-10" db="EMBL/GenBank/DDBJ databases">
        <authorList>
            <person name="Gilroy R."/>
        </authorList>
    </citation>
    <scope>NUCLEOTIDE SEQUENCE</scope>
    <source>
        <strain evidence="7">ChiHjej9B8-7071</strain>
    </source>
</reference>
<dbReference type="InterPro" id="IPR001851">
    <property type="entry name" value="ABC_transp_permease"/>
</dbReference>
<keyword evidence="5 6" id="KW-0472">Membrane</keyword>
<keyword evidence="4 6" id="KW-1133">Transmembrane helix</keyword>
<keyword evidence="2" id="KW-1003">Cell membrane</keyword>
<evidence type="ECO:0000256" key="6">
    <source>
        <dbReference type="SAM" id="Phobius"/>
    </source>
</evidence>
<dbReference type="AlphaFoldDB" id="A0A9D1A8C6"/>
<evidence type="ECO:0000313" key="8">
    <source>
        <dbReference type="Proteomes" id="UP000824258"/>
    </source>
</evidence>